<dbReference type="GO" id="GO:0016787">
    <property type="term" value="F:hydrolase activity"/>
    <property type="evidence" value="ECO:0007669"/>
    <property type="project" value="UniProtKB-KW"/>
</dbReference>
<evidence type="ECO:0000313" key="5">
    <source>
        <dbReference type="Proteomes" id="UP000886653"/>
    </source>
</evidence>
<dbReference type="OrthoDB" id="2094269at2759"/>
<name>A0A9P6NDM9_9BASI</name>
<sequence>MPRFLLNELLLNTHFEIRFDYVVFTVFVDAPHVIEVPSLGMGAFDKFDSTAVATTSSETDPELIPRAWWITKDPEQTGLPHKLYQGWDQTMAFLREVIDTQGPFDACLGFSQGAALAAIVGSVLECPTVHPSFSDLKDKPNGQKALKAVILVAGFKLDLQSEWYGDRSDSDSKTLKTRSLHILGRTDSIVGEDRSQPLISSFENPRVEWHDGGHFVPSKKSWRELFANYLQNLDNPDESAVPSPSEGVESIGTNTNVAKI</sequence>
<dbReference type="InterPro" id="IPR005645">
    <property type="entry name" value="FSH-like_dom"/>
</dbReference>
<feature type="region of interest" description="Disordered" evidence="2">
    <location>
        <begin position="237"/>
        <end position="260"/>
    </location>
</feature>
<dbReference type="EMBL" id="MU167304">
    <property type="protein sequence ID" value="KAG0144028.1"/>
    <property type="molecule type" value="Genomic_DNA"/>
</dbReference>
<dbReference type="GO" id="GO:0005634">
    <property type="term" value="C:nucleus"/>
    <property type="evidence" value="ECO:0007669"/>
    <property type="project" value="TreeGrafter"/>
</dbReference>
<dbReference type="Proteomes" id="UP000886653">
    <property type="component" value="Unassembled WGS sequence"/>
</dbReference>
<gene>
    <name evidence="4" type="ORF">CROQUDRAFT_95526</name>
</gene>
<evidence type="ECO:0000256" key="2">
    <source>
        <dbReference type="SAM" id="MobiDB-lite"/>
    </source>
</evidence>
<dbReference type="SUPFAM" id="SSF53474">
    <property type="entry name" value="alpha/beta-Hydrolases"/>
    <property type="match status" value="1"/>
</dbReference>
<evidence type="ECO:0000256" key="1">
    <source>
        <dbReference type="ARBA" id="ARBA00022801"/>
    </source>
</evidence>
<feature type="compositionally biased region" description="Polar residues" evidence="2">
    <location>
        <begin position="251"/>
        <end position="260"/>
    </location>
</feature>
<dbReference type="Gene3D" id="3.40.50.1820">
    <property type="entry name" value="alpha/beta hydrolase"/>
    <property type="match status" value="1"/>
</dbReference>
<comment type="caution">
    <text evidence="4">The sequence shown here is derived from an EMBL/GenBank/DDBJ whole genome shotgun (WGS) entry which is preliminary data.</text>
</comment>
<evidence type="ECO:0000259" key="3">
    <source>
        <dbReference type="Pfam" id="PF03959"/>
    </source>
</evidence>
<feature type="domain" description="Serine hydrolase" evidence="3">
    <location>
        <begin position="25"/>
        <end position="224"/>
    </location>
</feature>
<reference evidence="4" key="1">
    <citation type="submission" date="2013-11" db="EMBL/GenBank/DDBJ databases">
        <title>Genome sequence of the fusiform rust pathogen reveals effectors for host alternation and coevolution with pine.</title>
        <authorList>
            <consortium name="DOE Joint Genome Institute"/>
            <person name="Smith K."/>
            <person name="Pendleton A."/>
            <person name="Kubisiak T."/>
            <person name="Anderson C."/>
            <person name="Salamov A."/>
            <person name="Aerts A."/>
            <person name="Riley R."/>
            <person name="Clum A."/>
            <person name="Lindquist E."/>
            <person name="Ence D."/>
            <person name="Campbell M."/>
            <person name="Kronenberg Z."/>
            <person name="Feau N."/>
            <person name="Dhillon B."/>
            <person name="Hamelin R."/>
            <person name="Burleigh J."/>
            <person name="Smith J."/>
            <person name="Yandell M."/>
            <person name="Nelson C."/>
            <person name="Grigoriev I."/>
            <person name="Davis J."/>
        </authorList>
    </citation>
    <scope>NUCLEOTIDE SEQUENCE</scope>
    <source>
        <strain evidence="4">G11</strain>
    </source>
</reference>
<keyword evidence="5" id="KW-1185">Reference proteome</keyword>
<organism evidence="4 5">
    <name type="scientific">Cronartium quercuum f. sp. fusiforme G11</name>
    <dbReference type="NCBI Taxonomy" id="708437"/>
    <lineage>
        <taxon>Eukaryota</taxon>
        <taxon>Fungi</taxon>
        <taxon>Dikarya</taxon>
        <taxon>Basidiomycota</taxon>
        <taxon>Pucciniomycotina</taxon>
        <taxon>Pucciniomycetes</taxon>
        <taxon>Pucciniales</taxon>
        <taxon>Coleosporiaceae</taxon>
        <taxon>Cronartium</taxon>
    </lineage>
</organism>
<dbReference type="AlphaFoldDB" id="A0A9P6NDM9"/>
<dbReference type="InterPro" id="IPR029058">
    <property type="entry name" value="AB_hydrolase_fold"/>
</dbReference>
<proteinExistence type="predicted"/>
<dbReference type="PANTHER" id="PTHR48070">
    <property type="entry name" value="ESTERASE OVCA2"/>
    <property type="match status" value="1"/>
</dbReference>
<keyword evidence="1" id="KW-0378">Hydrolase</keyword>
<dbReference type="GO" id="GO:0005737">
    <property type="term" value="C:cytoplasm"/>
    <property type="evidence" value="ECO:0007669"/>
    <property type="project" value="TreeGrafter"/>
</dbReference>
<dbReference type="Pfam" id="PF03959">
    <property type="entry name" value="FSH1"/>
    <property type="match status" value="1"/>
</dbReference>
<evidence type="ECO:0000313" key="4">
    <source>
        <dbReference type="EMBL" id="KAG0144028.1"/>
    </source>
</evidence>
<dbReference type="PANTHER" id="PTHR48070:SF6">
    <property type="entry name" value="ESTERASE OVCA2"/>
    <property type="match status" value="1"/>
</dbReference>
<accession>A0A9P6NDM9</accession>
<protein>
    <recommendedName>
        <fullName evidence="3">Serine hydrolase domain-containing protein</fullName>
    </recommendedName>
</protein>
<dbReference type="InterPro" id="IPR050593">
    <property type="entry name" value="LovG"/>
</dbReference>